<dbReference type="SUPFAM" id="SSF57850">
    <property type="entry name" value="RING/U-box"/>
    <property type="match status" value="1"/>
</dbReference>
<dbReference type="InterPro" id="IPR013083">
    <property type="entry name" value="Znf_RING/FYVE/PHD"/>
</dbReference>
<evidence type="ECO:0000259" key="10">
    <source>
        <dbReference type="PROSITE" id="PS50089"/>
    </source>
</evidence>
<gene>
    <name evidence="13" type="ORF">Ctob_012007</name>
</gene>
<dbReference type="PROSITE" id="PS00518">
    <property type="entry name" value="ZF_RING_1"/>
    <property type="match status" value="1"/>
</dbReference>
<dbReference type="CDD" id="cd18008">
    <property type="entry name" value="DEXDc_SHPRH-like"/>
    <property type="match status" value="1"/>
</dbReference>
<dbReference type="InterPro" id="IPR050628">
    <property type="entry name" value="SNF2_RAD54_helicase_TF"/>
</dbReference>
<dbReference type="PROSITE" id="PS51192">
    <property type="entry name" value="HELICASE_ATP_BIND_1"/>
    <property type="match status" value="1"/>
</dbReference>
<keyword evidence="14" id="KW-1185">Reference proteome</keyword>
<dbReference type="SMART" id="SM00487">
    <property type="entry name" value="DEXDc"/>
    <property type="match status" value="1"/>
</dbReference>
<name>A0A0M0JTW2_9EUKA</name>
<dbReference type="GO" id="GO:0005634">
    <property type="term" value="C:nucleus"/>
    <property type="evidence" value="ECO:0007669"/>
    <property type="project" value="TreeGrafter"/>
</dbReference>
<evidence type="ECO:0000256" key="5">
    <source>
        <dbReference type="ARBA" id="ARBA00022806"/>
    </source>
</evidence>
<dbReference type="GO" id="GO:0005524">
    <property type="term" value="F:ATP binding"/>
    <property type="evidence" value="ECO:0007669"/>
    <property type="project" value="UniProtKB-KW"/>
</dbReference>
<evidence type="ECO:0000259" key="12">
    <source>
        <dbReference type="PROSITE" id="PS51194"/>
    </source>
</evidence>
<feature type="compositionally biased region" description="Low complexity" evidence="9">
    <location>
        <begin position="32"/>
        <end position="50"/>
    </location>
</feature>
<reference evidence="14" key="1">
    <citation type="journal article" date="2015" name="PLoS Genet.">
        <title>Genome Sequence and Transcriptome Analyses of Chrysochromulina tobin: Metabolic Tools for Enhanced Algal Fitness in the Prominent Order Prymnesiales (Haptophyceae).</title>
        <authorList>
            <person name="Hovde B.T."/>
            <person name="Deodato C.R."/>
            <person name="Hunsperger H.M."/>
            <person name="Ryken S.A."/>
            <person name="Yost W."/>
            <person name="Jha R.K."/>
            <person name="Patterson J."/>
            <person name="Monnat R.J. Jr."/>
            <person name="Barlow S.B."/>
            <person name="Starkenburg S.R."/>
            <person name="Cattolico R.A."/>
        </authorList>
    </citation>
    <scope>NUCLEOTIDE SEQUENCE</scope>
    <source>
        <strain evidence="14">CCMP291</strain>
    </source>
</reference>
<dbReference type="InterPro" id="IPR017907">
    <property type="entry name" value="Znf_RING_CS"/>
</dbReference>
<keyword evidence="7" id="KW-0067">ATP-binding</keyword>
<proteinExistence type="predicted"/>
<dbReference type="SUPFAM" id="SSF52540">
    <property type="entry name" value="P-loop containing nucleoside triphosphate hydrolases"/>
    <property type="match status" value="2"/>
</dbReference>
<dbReference type="Proteomes" id="UP000037460">
    <property type="component" value="Unassembled WGS sequence"/>
</dbReference>
<dbReference type="InterPro" id="IPR014001">
    <property type="entry name" value="Helicase_ATP-bd"/>
</dbReference>
<evidence type="ECO:0000259" key="11">
    <source>
        <dbReference type="PROSITE" id="PS51192"/>
    </source>
</evidence>
<feature type="domain" description="Helicase C-terminal" evidence="12">
    <location>
        <begin position="1719"/>
        <end position="1869"/>
    </location>
</feature>
<feature type="region of interest" description="Disordered" evidence="9">
    <location>
        <begin position="1"/>
        <end position="71"/>
    </location>
</feature>
<feature type="domain" description="RING-type" evidence="10">
    <location>
        <begin position="1629"/>
        <end position="1687"/>
    </location>
</feature>
<dbReference type="GO" id="GO:0004386">
    <property type="term" value="F:helicase activity"/>
    <property type="evidence" value="ECO:0007669"/>
    <property type="project" value="UniProtKB-KW"/>
</dbReference>
<dbReference type="InterPro" id="IPR049730">
    <property type="entry name" value="SNF2/RAD54-like_C"/>
</dbReference>
<feature type="region of interest" description="Disordered" evidence="9">
    <location>
        <begin position="900"/>
        <end position="930"/>
    </location>
</feature>
<evidence type="ECO:0000256" key="4">
    <source>
        <dbReference type="ARBA" id="ARBA00022801"/>
    </source>
</evidence>
<feature type="compositionally biased region" description="Basic residues" evidence="9">
    <location>
        <begin position="51"/>
        <end position="61"/>
    </location>
</feature>
<dbReference type="Pfam" id="PF00271">
    <property type="entry name" value="Helicase_C"/>
    <property type="match status" value="1"/>
</dbReference>
<feature type="compositionally biased region" description="Acidic residues" evidence="9">
    <location>
        <begin position="1903"/>
        <end position="1917"/>
    </location>
</feature>
<dbReference type="Pfam" id="PF00176">
    <property type="entry name" value="SNF2-rel_dom"/>
    <property type="match status" value="1"/>
</dbReference>
<keyword evidence="5" id="KW-0347">Helicase</keyword>
<evidence type="ECO:0000256" key="3">
    <source>
        <dbReference type="ARBA" id="ARBA00022771"/>
    </source>
</evidence>
<dbReference type="InterPro" id="IPR001841">
    <property type="entry name" value="Znf_RING"/>
</dbReference>
<dbReference type="GO" id="GO:0006281">
    <property type="term" value="P:DNA repair"/>
    <property type="evidence" value="ECO:0007669"/>
    <property type="project" value="TreeGrafter"/>
</dbReference>
<dbReference type="Gene3D" id="3.30.40.10">
    <property type="entry name" value="Zinc/RING finger domain, C3HC4 (zinc finger)"/>
    <property type="match status" value="1"/>
</dbReference>
<dbReference type="GO" id="GO:0008094">
    <property type="term" value="F:ATP-dependent activity, acting on DNA"/>
    <property type="evidence" value="ECO:0007669"/>
    <property type="project" value="TreeGrafter"/>
</dbReference>
<evidence type="ECO:0000256" key="9">
    <source>
        <dbReference type="SAM" id="MobiDB-lite"/>
    </source>
</evidence>
<dbReference type="Pfam" id="PF00097">
    <property type="entry name" value="zf-C3HC4"/>
    <property type="match status" value="1"/>
</dbReference>
<keyword evidence="6" id="KW-0862">Zinc</keyword>
<comment type="caution">
    <text evidence="13">The sequence shown here is derived from an EMBL/GenBank/DDBJ whole genome shotgun (WGS) entry which is preliminary data.</text>
</comment>
<dbReference type="GO" id="GO:0008270">
    <property type="term" value="F:zinc ion binding"/>
    <property type="evidence" value="ECO:0007669"/>
    <property type="project" value="UniProtKB-KW"/>
</dbReference>
<dbReference type="GO" id="GO:0016787">
    <property type="term" value="F:hydrolase activity"/>
    <property type="evidence" value="ECO:0007669"/>
    <property type="project" value="UniProtKB-KW"/>
</dbReference>
<dbReference type="InterPro" id="IPR001650">
    <property type="entry name" value="Helicase_C-like"/>
</dbReference>
<evidence type="ECO:0000313" key="14">
    <source>
        <dbReference type="Proteomes" id="UP000037460"/>
    </source>
</evidence>
<dbReference type="CDD" id="cd18793">
    <property type="entry name" value="SF2_C_SNF"/>
    <property type="match status" value="1"/>
</dbReference>
<evidence type="ECO:0000256" key="8">
    <source>
        <dbReference type="PROSITE-ProRule" id="PRU00175"/>
    </source>
</evidence>
<evidence type="ECO:0000256" key="1">
    <source>
        <dbReference type="ARBA" id="ARBA00022723"/>
    </source>
</evidence>
<feature type="compositionally biased region" description="Basic and acidic residues" evidence="9">
    <location>
        <begin position="900"/>
        <end position="912"/>
    </location>
</feature>
<dbReference type="PANTHER" id="PTHR45626:SF38">
    <property type="entry name" value="DEAD-BOX PROTEIN"/>
    <property type="match status" value="1"/>
</dbReference>
<evidence type="ECO:0000256" key="2">
    <source>
        <dbReference type="ARBA" id="ARBA00022741"/>
    </source>
</evidence>
<feature type="domain" description="Helicase ATP-binding" evidence="11">
    <location>
        <begin position="367"/>
        <end position="547"/>
    </location>
</feature>
<dbReference type="InterPro" id="IPR027417">
    <property type="entry name" value="P-loop_NTPase"/>
</dbReference>
<evidence type="ECO:0000313" key="13">
    <source>
        <dbReference type="EMBL" id="KOO29940.1"/>
    </source>
</evidence>
<keyword evidence="1" id="KW-0479">Metal-binding</keyword>
<dbReference type="SMART" id="SM00184">
    <property type="entry name" value="RING"/>
    <property type="match status" value="1"/>
</dbReference>
<keyword evidence="3 8" id="KW-0863">Zinc-finger</keyword>
<feature type="region of interest" description="Disordered" evidence="9">
    <location>
        <begin position="1898"/>
        <end position="1917"/>
    </location>
</feature>
<evidence type="ECO:0000256" key="6">
    <source>
        <dbReference type="ARBA" id="ARBA00022833"/>
    </source>
</evidence>
<keyword evidence="4" id="KW-0378">Hydrolase</keyword>
<dbReference type="PANTHER" id="PTHR45626">
    <property type="entry name" value="TRANSCRIPTION TERMINATION FACTOR 2-RELATED"/>
    <property type="match status" value="1"/>
</dbReference>
<sequence length="1917" mass="208163">MPRKKRPIRSAEEEWEEEEEDDYEQYAAPRQGGSKKAVAAAASSSAAAGSLKRKGNQKKKKKEDEDAADAAMERPSNGLIHFQTHSKPPATISLATAEPIHLNADERESWASDKGGLRAARRGTEFDLFRLVGSLRIELTGTGLFDKGAPRKLGLLDKPVKPRETDAMWGWGHKIPGVKEAQSTAPTETWHKESGEVLGQGFVSANALLKALYEGEFMCTEEWAVELLEALGTLTAPDPKLRLLLYLIAHPSIRIILERLLPPHGAAPTPVDALPTYPASFLSHGGAAAPPFSLEGLLKATEHCGYRAHVQQEGLALTLKPYQQQAVAWMVDMEALPRGINGLFWEVRPFADGGAFYYSPQLGEMRLGAPPVMHGGLLCDEMGLGKTLEVVALVLATLAQPLEPTAEGCLPSRATLIVVPPTLVSQWLAEITKSVGAGSPLRVAKYTNADLISRDAAGLWRAAAAKLAEHDIVVSTYGALDKCTSALGAIAWRRVVLDEMQEVRSSTTELARKCERLHAPRRWMVSGTPLYDKIDDLQGELYFLRVSPFGAGHEDGFWRHVIGTPWEARQETALDALHVLLRGVMMRHAKSQTHIDGRSILSLPPKTLEYVAVQLAESELTSYAFLEALFVKEIRRCRALQSILMRGGVAVAAPPAVGLANNPFHRAGVHALSGAQLLVTALRLLREACVALPLLGGGAGCSDQLKQLEEICRARLRSMGAPDMHDMVQQAEEVCLQRMSASAAISALGSADRAHTEREHGDRFHNVSRQTDMVRHANQTNRVHDRSRAYAVDSLTTKLKETRTKLSELELTEVSSIKACAISRWRWALEQVTMGAVLCALRLRPEGEEDEEGALAGLQRAEAEAHEAAAAAEAEARAYAVEQADADAAASAAAKGSRRFVREGAAPKRKSEGVAPKRKSRTSAAGASVDGPLAGVSSFEHLSSASRTSAWHFVWLYRAAVAAHRRTTLEAAESALLEAEGRVRAPPLVPLPGAPPDRLVWVPCSRAEAEAGLVTLTKPMKPHASVTTEEEQKFNKELIRGKLRISGSEKLLSSVRWEHPEPFKRREEQLVNVLVLDTMDAEDPADGQFLKVLLAGAADHPTNWQWVLNKPRIDPYLLLLECKRRSIPPEDLLELRDDAAKRTQALKMCLSSEKEARDRARALCNSMAPRLATPVLHAFAQTAPIRALGGLAVLREPLEQLRAGVLTSFADLRGKVSAAIAVAVRRESVACGVGTEGLARQVAELGGEFRALAEAEGHRFAPIGWRPTARVLEALRTAHPEWAWLQPSALTFRGLPAGTTADDLIQALERFVHEEPSASSSSPSSSSAPEAVAPLAPSVSVRFSRTQTGVAVVDMGTESAARRVLEEAAKPHGLALPLERERAQWEEHLLGTARAAEVVRMEYESAKAAEAAAEAAVAAKRAQMGAKDSKGTRFEKTKEGKELLERRKEAAEMLTKSVGGVDSLTKRHHDAKRLLTTVQHGRRVFVRPESSAPARTMEASRTAEILFIRRAFGADAGLVTVDKSASIRREERAFEPQRDAAAAGVNGDASSAGGVRAKFSSDYCAELLEALGRADDTKALTRLQLSELRPYAAKLQTAHERGLDADVVEQAGFQELFNLERGVPLTATCPICFDIVGAEGGGIVVTPCAHLYCRDCMVKWFAADDVLRSAAERQGASLSHKLCPCCRAPFSMKMLIEPLSTIKPSAKLKRLLADLEALGVDENGVPLKAVVFSQHRAAIKHADLVLAHAGVPHVTISKGDAQASLESAVATWQQRPTCRIFLLHAGAAAAGLTLVAARHVFLLEPFDKPGQELQALNRCHRIGQTRPVRCTIYYAQRTVEERLIAFRTHEQRRQPEVHAELAQGGEAEAITTLAEGAALPSRQKLRFLFGMLRQAHAHAAADAGEDDEDEDEEAEEG</sequence>
<dbReference type="OrthoDB" id="448448at2759"/>
<evidence type="ECO:0000256" key="7">
    <source>
        <dbReference type="ARBA" id="ARBA00022840"/>
    </source>
</evidence>
<feature type="compositionally biased region" description="Acidic residues" evidence="9">
    <location>
        <begin position="13"/>
        <end position="24"/>
    </location>
</feature>
<dbReference type="Gene3D" id="3.40.50.10810">
    <property type="entry name" value="Tandem AAA-ATPase domain"/>
    <property type="match status" value="1"/>
</dbReference>
<dbReference type="CDD" id="cd16449">
    <property type="entry name" value="RING-HC"/>
    <property type="match status" value="1"/>
</dbReference>
<dbReference type="PROSITE" id="PS50089">
    <property type="entry name" value="ZF_RING_2"/>
    <property type="match status" value="1"/>
</dbReference>
<dbReference type="PROSITE" id="PS51194">
    <property type="entry name" value="HELICASE_CTER"/>
    <property type="match status" value="1"/>
</dbReference>
<organism evidence="13 14">
    <name type="scientific">Chrysochromulina tobinii</name>
    <dbReference type="NCBI Taxonomy" id="1460289"/>
    <lineage>
        <taxon>Eukaryota</taxon>
        <taxon>Haptista</taxon>
        <taxon>Haptophyta</taxon>
        <taxon>Prymnesiophyceae</taxon>
        <taxon>Prymnesiales</taxon>
        <taxon>Chrysochromulinaceae</taxon>
        <taxon>Chrysochromulina</taxon>
    </lineage>
</organism>
<dbReference type="InterPro" id="IPR038718">
    <property type="entry name" value="SNF2-like_sf"/>
</dbReference>
<protein>
    <submittedName>
        <fullName evidence="13">Snf2 super family</fullName>
    </submittedName>
</protein>
<dbReference type="EMBL" id="JWZX01002324">
    <property type="protein sequence ID" value="KOO29940.1"/>
    <property type="molecule type" value="Genomic_DNA"/>
</dbReference>
<keyword evidence="2" id="KW-0547">Nucleotide-binding</keyword>
<dbReference type="InterPro" id="IPR000330">
    <property type="entry name" value="SNF2_N"/>
</dbReference>
<dbReference type="InterPro" id="IPR018957">
    <property type="entry name" value="Znf_C3HC4_RING-type"/>
</dbReference>
<dbReference type="Gene3D" id="3.40.50.300">
    <property type="entry name" value="P-loop containing nucleotide triphosphate hydrolases"/>
    <property type="match status" value="1"/>
</dbReference>
<accession>A0A0M0JTW2</accession>